<accession>A0A2A2LXR1</accession>
<dbReference type="FunFam" id="3.90.640.10:FF:000003">
    <property type="entry name" value="Molecular chaperone DnaK"/>
    <property type="match status" value="1"/>
</dbReference>
<dbReference type="InterPro" id="IPR013126">
    <property type="entry name" value="Hsp_70_fam"/>
</dbReference>
<evidence type="ECO:0000256" key="2">
    <source>
        <dbReference type="ARBA" id="ARBA00022741"/>
    </source>
</evidence>
<dbReference type="GO" id="GO:0005524">
    <property type="term" value="F:ATP binding"/>
    <property type="evidence" value="ECO:0007669"/>
    <property type="project" value="UniProtKB-KW"/>
</dbReference>
<dbReference type="InterPro" id="IPR018181">
    <property type="entry name" value="Heat_shock_70_CS"/>
</dbReference>
<comment type="similarity">
    <text evidence="1">Belongs to the heat shock protein 70 family.</text>
</comment>
<proteinExistence type="inferred from homology"/>
<evidence type="ECO:0000313" key="4">
    <source>
        <dbReference type="EMBL" id="PAV91031.1"/>
    </source>
</evidence>
<dbReference type="SUPFAM" id="SSF53067">
    <property type="entry name" value="Actin-like ATPase domain"/>
    <property type="match status" value="2"/>
</dbReference>
<dbReference type="EMBL" id="LIAE01006338">
    <property type="protein sequence ID" value="PAV91031.1"/>
    <property type="molecule type" value="Genomic_DNA"/>
</dbReference>
<dbReference type="PRINTS" id="PR00301">
    <property type="entry name" value="HEATSHOCK70"/>
</dbReference>
<reference evidence="4 5" key="1">
    <citation type="journal article" date="2017" name="Curr. Biol.">
        <title>Genome architecture and evolution of a unichromosomal asexual nematode.</title>
        <authorList>
            <person name="Fradin H."/>
            <person name="Zegar C."/>
            <person name="Gutwein M."/>
            <person name="Lucas J."/>
            <person name="Kovtun M."/>
            <person name="Corcoran D."/>
            <person name="Baugh L.R."/>
            <person name="Kiontke K."/>
            <person name="Gunsalus K."/>
            <person name="Fitch D.H."/>
            <person name="Piano F."/>
        </authorList>
    </citation>
    <scope>NUCLEOTIDE SEQUENCE [LARGE SCALE GENOMIC DNA]</scope>
    <source>
        <strain evidence="4">PF1309</strain>
    </source>
</reference>
<evidence type="ECO:0000256" key="1">
    <source>
        <dbReference type="ARBA" id="ARBA00007381"/>
    </source>
</evidence>
<dbReference type="PROSITE" id="PS00297">
    <property type="entry name" value="HSP70_1"/>
    <property type="match status" value="1"/>
</dbReference>
<dbReference type="AlphaFoldDB" id="A0A2A2LXR1"/>
<name>A0A2A2LXR1_9BILA</name>
<comment type="caution">
    <text evidence="4">The sequence shown here is derived from an EMBL/GenBank/DDBJ whole genome shotgun (WGS) entry which is preliminary data.</text>
</comment>
<dbReference type="Gene3D" id="3.90.640.10">
    <property type="entry name" value="Actin, Chain A, domain 4"/>
    <property type="match status" value="1"/>
</dbReference>
<keyword evidence="2" id="KW-0547">Nucleotide-binding</keyword>
<gene>
    <name evidence="4" type="ORF">WR25_25709</name>
</gene>
<evidence type="ECO:0000313" key="5">
    <source>
        <dbReference type="Proteomes" id="UP000218231"/>
    </source>
</evidence>
<dbReference type="STRING" id="2018661.A0A2A2LXR1"/>
<dbReference type="PANTHER" id="PTHR19375">
    <property type="entry name" value="HEAT SHOCK PROTEIN 70KDA"/>
    <property type="match status" value="1"/>
</dbReference>
<dbReference type="GO" id="GO:0006950">
    <property type="term" value="P:response to stress"/>
    <property type="evidence" value="ECO:0007669"/>
    <property type="project" value="UniProtKB-ARBA"/>
</dbReference>
<dbReference type="Proteomes" id="UP000218231">
    <property type="component" value="Unassembled WGS sequence"/>
</dbReference>
<keyword evidence="3" id="KW-0067">ATP-binding</keyword>
<dbReference type="FunFam" id="3.30.420.40:FF:000545">
    <property type="entry name" value="Endoplasmic reticulum chaperone BiP"/>
    <property type="match status" value="1"/>
</dbReference>
<protein>
    <submittedName>
        <fullName evidence="4">Uncharacterized protein</fullName>
    </submittedName>
</protein>
<keyword evidence="5" id="KW-1185">Reference proteome</keyword>
<dbReference type="OrthoDB" id="2401965at2759"/>
<dbReference type="Pfam" id="PF00012">
    <property type="entry name" value="HSP70"/>
    <property type="match status" value="2"/>
</dbReference>
<dbReference type="InterPro" id="IPR043129">
    <property type="entry name" value="ATPase_NBD"/>
</dbReference>
<dbReference type="Gene3D" id="3.30.420.40">
    <property type="match status" value="1"/>
</dbReference>
<organism evidence="4 5">
    <name type="scientific">Diploscapter pachys</name>
    <dbReference type="NCBI Taxonomy" id="2018661"/>
    <lineage>
        <taxon>Eukaryota</taxon>
        <taxon>Metazoa</taxon>
        <taxon>Ecdysozoa</taxon>
        <taxon>Nematoda</taxon>
        <taxon>Chromadorea</taxon>
        <taxon>Rhabditida</taxon>
        <taxon>Rhabditina</taxon>
        <taxon>Rhabditomorpha</taxon>
        <taxon>Rhabditoidea</taxon>
        <taxon>Rhabditidae</taxon>
        <taxon>Diploscapter</taxon>
    </lineage>
</organism>
<sequence length="326" mass="36627">MTRRVETGNSSSVERVVASCEKEKEADVAEKYHDKVRDNREIDFQGVFVERLDTQIVGCGAIQIRVVSIGIDLGTTYSCVAIIEEGRPVAIHNDDGRNTLPSVVAFNDSEILVENPALDCNTDMANILYGKCLNNFRKYKSQKVIEAVVTVPAMFISDQIAETKKAIELAGLKLKCLLQEPTAAAIAYNEKAKVGNSELLVFDFGGGGQDFDSRIMKFVIDKFNKSSPDYDIYKKPKLLKRLRTECWEAKESLSVSNSPVNVHLDINDDLEMNVRLTKEKFNGLYSDLFERAMIFVDRALNMAQLSPEKIDHVYLFKDIRSSDYIG</sequence>
<evidence type="ECO:0000256" key="3">
    <source>
        <dbReference type="ARBA" id="ARBA00022840"/>
    </source>
</evidence>
<dbReference type="GO" id="GO:0140662">
    <property type="term" value="F:ATP-dependent protein folding chaperone"/>
    <property type="evidence" value="ECO:0007669"/>
    <property type="project" value="InterPro"/>
</dbReference>